<protein>
    <submittedName>
        <fullName evidence="1">Uncharacterized protein</fullName>
    </submittedName>
</protein>
<name>Q0WSK7_ARATH</name>
<accession>Q0WSK7</accession>
<evidence type="ECO:0000313" key="1">
    <source>
        <dbReference type="EMBL" id="BAE99891.1"/>
    </source>
</evidence>
<organism evidence="1">
    <name type="scientific">Arabidopsis thaliana</name>
    <name type="common">Mouse-ear cress</name>
    <dbReference type="NCBI Taxonomy" id="3702"/>
    <lineage>
        <taxon>Eukaryota</taxon>
        <taxon>Viridiplantae</taxon>
        <taxon>Streptophyta</taxon>
        <taxon>Embryophyta</taxon>
        <taxon>Tracheophyta</taxon>
        <taxon>Spermatophyta</taxon>
        <taxon>Magnoliopsida</taxon>
        <taxon>eudicotyledons</taxon>
        <taxon>Gunneridae</taxon>
        <taxon>Pentapetalae</taxon>
        <taxon>rosids</taxon>
        <taxon>malvids</taxon>
        <taxon>Brassicales</taxon>
        <taxon>Brassicaceae</taxon>
        <taxon>Camelineae</taxon>
        <taxon>Arabidopsis</taxon>
    </lineage>
</organism>
<dbReference type="AlphaFoldDB" id="Q0WSK7"/>
<dbReference type="EMBL" id="AK227921">
    <property type="protein sequence ID" value="BAE99891.1"/>
    <property type="molecule type" value="mRNA"/>
</dbReference>
<sequence>MIFLLRSSVDTMYVCLFNHDILFTRNPPVCSSLDFVG</sequence>
<reference evidence="1" key="1">
    <citation type="submission" date="2006-07" db="EMBL/GenBank/DDBJ databases">
        <title>Large-scale analysis of RIKEN Arabidopsis full-length (RAFL) cDNAs.</title>
        <authorList>
            <person name="Totoki Y."/>
            <person name="Seki M."/>
            <person name="Ishida J."/>
            <person name="Nakajima M."/>
            <person name="Enju A."/>
            <person name="Morosawa T."/>
            <person name="Kamiya A."/>
            <person name="Narusaka M."/>
            <person name="Shin-i T."/>
            <person name="Nakagawa M."/>
            <person name="Sakamoto N."/>
            <person name="Oishi K."/>
            <person name="Kohara Y."/>
            <person name="Kobayashi M."/>
            <person name="Toyoda A."/>
            <person name="Sakaki Y."/>
            <person name="Sakurai T."/>
            <person name="Iida K."/>
            <person name="Akiyama K."/>
            <person name="Satou M."/>
            <person name="Toyoda T."/>
            <person name="Konagaya A."/>
            <person name="Carninci P."/>
            <person name="Kawai J."/>
            <person name="Hayashizaki Y."/>
            <person name="Shinozaki K."/>
        </authorList>
    </citation>
    <scope>NUCLEOTIDE SEQUENCE</scope>
</reference>
<proteinExistence type="evidence at transcript level"/>